<dbReference type="OrthoDB" id="333054at2157"/>
<dbReference type="PROSITE" id="PS51257">
    <property type="entry name" value="PROKAR_LIPOPROTEIN"/>
    <property type="match status" value="1"/>
</dbReference>
<sequence>MSSAIKRIAMSMLLFSFVLTSGMVAAGNVMAQSCEDPTKVDNCSAGMDGYTDMLDNVFEVAHTTLQYAGFVTVFAGATLWFTARRSSDRAQTGVWLLIGGLAMIVFYFGFTAFVSLLKWIAEGGSS</sequence>
<keyword evidence="1" id="KW-1133">Transmembrane helix</keyword>
<dbReference type="AlphaFoldDB" id="A0A7D5PC83"/>
<evidence type="ECO:0000313" key="2">
    <source>
        <dbReference type="EMBL" id="QLH82178.1"/>
    </source>
</evidence>
<keyword evidence="3" id="KW-1185">Reference proteome</keyword>
<dbReference type="RefSeq" id="WP_179922646.1">
    <property type="nucleotide sequence ID" value="NZ_CP058909.1"/>
</dbReference>
<keyword evidence="1" id="KW-0812">Transmembrane</keyword>
<dbReference type="GeneID" id="56083208"/>
<evidence type="ECO:0000256" key="1">
    <source>
        <dbReference type="SAM" id="Phobius"/>
    </source>
</evidence>
<keyword evidence="1" id="KW-0472">Membrane</keyword>
<dbReference type="Proteomes" id="UP000509346">
    <property type="component" value="Chromosome"/>
</dbReference>
<gene>
    <name evidence="2" type="ORF">HZS54_11425</name>
</gene>
<protein>
    <submittedName>
        <fullName evidence="2">Uncharacterized protein</fullName>
    </submittedName>
</protein>
<feature type="transmembrane region" description="Helical" evidence="1">
    <location>
        <begin position="64"/>
        <end position="82"/>
    </location>
</feature>
<reference evidence="2 3" key="1">
    <citation type="submission" date="2020-07" db="EMBL/GenBank/DDBJ databases">
        <title>Halosimplex litoreum sp. nov. and Halosimplex rubrum sp. nov., isolated from different salt environments.</title>
        <authorList>
            <person name="Cui H."/>
        </authorList>
    </citation>
    <scope>NUCLEOTIDE SEQUENCE [LARGE SCALE GENOMIC DNA]</scope>
    <source>
        <strain evidence="2 3">R2</strain>
    </source>
</reference>
<evidence type="ECO:0000313" key="3">
    <source>
        <dbReference type="Proteomes" id="UP000509346"/>
    </source>
</evidence>
<organism evidence="2 3">
    <name type="scientific">Halosimplex pelagicum</name>
    <dbReference type="NCBI Taxonomy" id="869886"/>
    <lineage>
        <taxon>Archaea</taxon>
        <taxon>Methanobacteriati</taxon>
        <taxon>Methanobacteriota</taxon>
        <taxon>Stenosarchaea group</taxon>
        <taxon>Halobacteria</taxon>
        <taxon>Halobacteriales</taxon>
        <taxon>Haloarculaceae</taxon>
        <taxon>Halosimplex</taxon>
    </lineage>
</organism>
<proteinExistence type="predicted"/>
<accession>A0A7D5PC83</accession>
<dbReference type="KEGG" id="hpel:HZS54_11425"/>
<feature type="transmembrane region" description="Helical" evidence="1">
    <location>
        <begin position="94"/>
        <end position="121"/>
    </location>
</feature>
<dbReference type="EMBL" id="CP058909">
    <property type="protein sequence ID" value="QLH82178.1"/>
    <property type="molecule type" value="Genomic_DNA"/>
</dbReference>
<name>A0A7D5PC83_9EURY</name>